<comment type="caution">
    <text evidence="3">The sequence shown here is derived from an EMBL/GenBank/DDBJ whole genome shotgun (WGS) entry which is preliminary data.</text>
</comment>
<keyword evidence="2" id="KW-0732">Signal</keyword>
<accession>A0A4Q7TEH0</accession>
<protein>
    <submittedName>
        <fullName evidence="3">Uncharacterized protein</fullName>
    </submittedName>
</protein>
<feature type="compositionally biased region" description="Low complexity" evidence="1">
    <location>
        <begin position="66"/>
        <end position="107"/>
    </location>
</feature>
<dbReference type="OrthoDB" id="9948073at2"/>
<gene>
    <name evidence="3" type="ORF">EV140_2254</name>
</gene>
<evidence type="ECO:0000313" key="3">
    <source>
        <dbReference type="EMBL" id="RZT58483.1"/>
    </source>
</evidence>
<feature type="chain" id="PRO_5039255469" evidence="2">
    <location>
        <begin position="35"/>
        <end position="141"/>
    </location>
</feature>
<feature type="compositionally biased region" description="Pro residues" evidence="1">
    <location>
        <begin position="108"/>
        <end position="121"/>
    </location>
</feature>
<reference evidence="3 4" key="1">
    <citation type="journal article" date="2015" name="Stand. Genomic Sci.">
        <title>Genomic Encyclopedia of Bacterial and Archaeal Type Strains, Phase III: the genomes of soil and plant-associated and newly described type strains.</title>
        <authorList>
            <person name="Whitman W.B."/>
            <person name="Woyke T."/>
            <person name="Klenk H.P."/>
            <person name="Zhou Y."/>
            <person name="Lilburn T.G."/>
            <person name="Beck B.J."/>
            <person name="De Vos P."/>
            <person name="Vandamme P."/>
            <person name="Eisen J.A."/>
            <person name="Garrity G."/>
            <person name="Hugenholtz P."/>
            <person name="Kyrpides N.C."/>
        </authorList>
    </citation>
    <scope>NUCLEOTIDE SEQUENCE [LARGE SCALE GENOMIC DNA]</scope>
    <source>
        <strain evidence="3 4">AC4r</strain>
    </source>
</reference>
<feature type="region of interest" description="Disordered" evidence="1">
    <location>
        <begin position="66"/>
        <end position="141"/>
    </location>
</feature>
<sequence>MATNLSHKNWIAIGAASALSLGVMAGGAVTAANAMPLFTSDGDRTGATSADVNGTGGADVTFRVSSDSIVSPSPTSPVSVNSPNTVSPISPVSAQSPISPVSVDVDSPPSPVSLPSPPSAPSPASIASPASWSPPSVDSVD</sequence>
<dbReference type="EMBL" id="SGXT01000017">
    <property type="protein sequence ID" value="RZT58483.1"/>
    <property type="molecule type" value="Genomic_DNA"/>
</dbReference>
<evidence type="ECO:0000313" key="4">
    <source>
        <dbReference type="Proteomes" id="UP000292408"/>
    </source>
</evidence>
<dbReference type="RefSeq" id="WP_130283908.1">
    <property type="nucleotide sequence ID" value="NZ_SGXT01000017.1"/>
</dbReference>
<dbReference type="Proteomes" id="UP000292408">
    <property type="component" value="Unassembled WGS sequence"/>
</dbReference>
<feature type="compositionally biased region" description="Low complexity" evidence="1">
    <location>
        <begin position="122"/>
        <end position="141"/>
    </location>
</feature>
<dbReference type="AlphaFoldDB" id="A0A4Q7TEH0"/>
<feature type="signal peptide" evidence="2">
    <location>
        <begin position="1"/>
        <end position="34"/>
    </location>
</feature>
<organism evidence="3 4">
    <name type="scientific">Microcella alkaliphila</name>
    <dbReference type="NCBI Taxonomy" id="279828"/>
    <lineage>
        <taxon>Bacteria</taxon>
        <taxon>Bacillati</taxon>
        <taxon>Actinomycetota</taxon>
        <taxon>Actinomycetes</taxon>
        <taxon>Micrococcales</taxon>
        <taxon>Microbacteriaceae</taxon>
        <taxon>Microcella</taxon>
    </lineage>
</organism>
<name>A0A4Q7TEH0_9MICO</name>
<evidence type="ECO:0000256" key="1">
    <source>
        <dbReference type="SAM" id="MobiDB-lite"/>
    </source>
</evidence>
<evidence type="ECO:0000256" key="2">
    <source>
        <dbReference type="SAM" id="SignalP"/>
    </source>
</evidence>
<proteinExistence type="predicted"/>
<keyword evidence="4" id="KW-1185">Reference proteome</keyword>